<keyword evidence="15" id="KW-1185">Reference proteome</keyword>
<keyword evidence="11" id="KW-0539">Nucleus</keyword>
<dbReference type="FunFam" id="2.40.50.40:FF:000007">
    <property type="entry name" value="Chromobox protein homolog 1"/>
    <property type="match status" value="1"/>
</dbReference>
<evidence type="ECO:0000256" key="10">
    <source>
        <dbReference type="ARBA" id="ARBA00023163"/>
    </source>
</evidence>
<dbReference type="SMART" id="SM00338">
    <property type="entry name" value="BRLZ"/>
    <property type="match status" value="1"/>
</dbReference>
<name>A0A9D3SAK3_9TELE</name>
<accession>A0A9D3SAK3</accession>
<dbReference type="InterPro" id="IPR023779">
    <property type="entry name" value="Chromodomain_CS"/>
</dbReference>
<organism evidence="14 15">
    <name type="scientific">Hemibagrus wyckioides</name>
    <dbReference type="NCBI Taxonomy" id="337641"/>
    <lineage>
        <taxon>Eukaryota</taxon>
        <taxon>Metazoa</taxon>
        <taxon>Chordata</taxon>
        <taxon>Craniata</taxon>
        <taxon>Vertebrata</taxon>
        <taxon>Euteleostomi</taxon>
        <taxon>Actinopterygii</taxon>
        <taxon>Neopterygii</taxon>
        <taxon>Teleostei</taxon>
        <taxon>Ostariophysi</taxon>
        <taxon>Siluriformes</taxon>
        <taxon>Bagridae</taxon>
        <taxon>Hemibagrus</taxon>
    </lineage>
</organism>
<dbReference type="Pfam" id="PF01393">
    <property type="entry name" value="Chromo_shadow"/>
    <property type="match status" value="1"/>
</dbReference>
<keyword evidence="5" id="KW-0677">Repeat</keyword>
<gene>
    <name evidence="14" type="ORF">KOW79_019165</name>
</gene>
<dbReference type="PROSITE" id="PS50013">
    <property type="entry name" value="CHROMO_2"/>
    <property type="match status" value="2"/>
</dbReference>
<keyword evidence="7" id="KW-0805">Transcription regulation</keyword>
<comment type="similarity">
    <text evidence="2">Belongs to the bZIP family. CNC subfamily.</text>
</comment>
<sequence>MQHKKKCFMDCLIQLTILLSFIGVRVDVNSYLNSPFHSPLIEINAGQISTFVQTPFHYYRDIAAGHHVYPKCTELEDYFTSRRLLNQVRALGSPVRFPTRLSAWLLHLVPNGVEPEEPPNNNGYAGEEDSTDETRENESYNHPETIVTQTEDEIVKDNEEGISLDSATQLIQSSVLEQEALLSNSVQHQNEGEIEVHPQWPDFLSDFTDFESFIAQHVPDMDPISYNASLHDAMVNSGGNCRPDPLSSGTYATLFSLESINTSNRETPRTAVGALALPPFSSLGNSFHGTSHSTVGGYLDEAVFEQINLLGLEGLAGVEGQVLNPWLEDLDSDSGLSLETNSRSPASASMSSSESFCDGGAMGYSSEVESLLCYGAACASSCYDWPQVILNNKIWHDHNYSAQSPDDRNPQSWSQSPKIIKQEVMSEDETGLEEPSRDEQRLQALGLPFSAPEIVNMPVEHFLELLDGRSLSTSEVTLLRDVRRRGKNKLAAQNCRKRKLHAILGLQAEVERLVTQRDALLHERTCTTKALSATAECYKKLSHAVLSQLRDEHGQTLSPEQYTLDCGTNEHVVVRPRTNAVVMGKKQTSKSKKEVEQPEEFVVEKVIDQRVVNGKVEFFLKWKGFPDSDNTWEPEENLDCPELIAAFLESQKGVVEKPDSNKRKSPTDEPETEESKAKKKKELNEKPRGFARNLEPERIIGATDSSGELMFLMKWKDSDEADLVPAREANTHCPQVVIAFYEERLTWHSCPEDEQH</sequence>
<comment type="subcellular location">
    <subcellularLocation>
        <location evidence="1">Nucleus</location>
    </subcellularLocation>
</comment>
<dbReference type="InterPro" id="IPR008917">
    <property type="entry name" value="TF_DNA-bd_sf"/>
</dbReference>
<dbReference type="InterPro" id="IPR000953">
    <property type="entry name" value="Chromo/chromo_shadow_dom"/>
</dbReference>
<dbReference type="PANTHER" id="PTHR24411:SF8">
    <property type="entry name" value="NUCLEAR FACTOR ERYTHROID 2-RELATED FACTOR 3"/>
    <property type="match status" value="1"/>
</dbReference>
<dbReference type="PANTHER" id="PTHR24411">
    <property type="entry name" value="NUCLEAR FACTOR ERYTHROID 2-RELATED FACTOR"/>
    <property type="match status" value="1"/>
</dbReference>
<dbReference type="InterPro" id="IPR047167">
    <property type="entry name" value="NFE2-like"/>
</dbReference>
<evidence type="ECO:0000256" key="6">
    <source>
        <dbReference type="ARBA" id="ARBA00022843"/>
    </source>
</evidence>
<evidence type="ECO:0000256" key="8">
    <source>
        <dbReference type="ARBA" id="ARBA00023125"/>
    </source>
</evidence>
<dbReference type="SUPFAM" id="SSF54160">
    <property type="entry name" value="Chromo domain-like"/>
    <property type="match status" value="2"/>
</dbReference>
<dbReference type="FunFam" id="2.40.50.40:FF:000009">
    <property type="entry name" value="chromobox protein homolog 1"/>
    <property type="match status" value="1"/>
</dbReference>
<dbReference type="Gene3D" id="1.10.880.10">
    <property type="entry name" value="Transcription factor, Skn-1-like, DNA-binding domain"/>
    <property type="match status" value="1"/>
</dbReference>
<dbReference type="PROSITE" id="PS00036">
    <property type="entry name" value="BZIP_BASIC"/>
    <property type="match status" value="1"/>
</dbReference>
<keyword evidence="10" id="KW-0804">Transcription</keyword>
<evidence type="ECO:0000256" key="7">
    <source>
        <dbReference type="ARBA" id="ARBA00023015"/>
    </source>
</evidence>
<dbReference type="InterPro" id="IPR004826">
    <property type="entry name" value="bZIP_Maf"/>
</dbReference>
<evidence type="ECO:0000256" key="9">
    <source>
        <dbReference type="ARBA" id="ARBA00023159"/>
    </source>
</evidence>
<dbReference type="PROSITE" id="PS00598">
    <property type="entry name" value="CHROMO_1"/>
    <property type="match status" value="1"/>
</dbReference>
<dbReference type="SUPFAM" id="SSF47454">
    <property type="entry name" value="A DNA-binding domain in eukaryotic transcription factors"/>
    <property type="match status" value="1"/>
</dbReference>
<dbReference type="Proteomes" id="UP000824219">
    <property type="component" value="Linkage Group LG24"/>
</dbReference>
<dbReference type="InterPro" id="IPR023780">
    <property type="entry name" value="Chromo_domain"/>
</dbReference>
<dbReference type="GO" id="GO:0000792">
    <property type="term" value="C:heterochromatin"/>
    <property type="evidence" value="ECO:0007669"/>
    <property type="project" value="UniProtKB-ARBA"/>
</dbReference>
<evidence type="ECO:0000256" key="5">
    <source>
        <dbReference type="ARBA" id="ARBA00022737"/>
    </source>
</evidence>
<dbReference type="Gene3D" id="2.40.50.40">
    <property type="match status" value="2"/>
</dbReference>
<dbReference type="CDD" id="cd18652">
    <property type="entry name" value="CD_HP1gamma_Cbx3"/>
    <property type="match status" value="1"/>
</dbReference>
<dbReference type="InterPro" id="IPR038033">
    <property type="entry name" value="CBX3_chromo_domain"/>
</dbReference>
<evidence type="ECO:0000256" key="12">
    <source>
        <dbReference type="SAM" id="MobiDB-lite"/>
    </source>
</evidence>
<evidence type="ECO:0000313" key="14">
    <source>
        <dbReference type="EMBL" id="KAG7316867.1"/>
    </source>
</evidence>
<dbReference type="SMART" id="SM00298">
    <property type="entry name" value="CHROMO"/>
    <property type="match status" value="2"/>
</dbReference>
<proteinExistence type="inferred from homology"/>
<evidence type="ECO:0000256" key="2">
    <source>
        <dbReference type="ARBA" id="ARBA00008157"/>
    </source>
</evidence>
<dbReference type="SMART" id="SM00300">
    <property type="entry name" value="ChSh"/>
    <property type="match status" value="1"/>
</dbReference>
<dbReference type="Pfam" id="PF03131">
    <property type="entry name" value="bZIP_Maf"/>
    <property type="match status" value="1"/>
</dbReference>
<keyword evidence="9" id="KW-0010">Activator</keyword>
<dbReference type="EMBL" id="JAHKSW010000024">
    <property type="protein sequence ID" value="KAG7316867.1"/>
    <property type="molecule type" value="Genomic_DNA"/>
</dbReference>
<comment type="caution">
    <text evidence="14">The sequence shown here is derived from an EMBL/GenBank/DDBJ whole genome shotgun (WGS) entry which is preliminary data.</text>
</comment>
<dbReference type="InterPro" id="IPR004827">
    <property type="entry name" value="bZIP"/>
</dbReference>
<feature type="domain" description="Chromo" evidence="13">
    <location>
        <begin position="694"/>
        <end position="752"/>
    </location>
</feature>
<feature type="region of interest" description="Disordered" evidence="12">
    <location>
        <begin position="655"/>
        <end position="694"/>
    </location>
</feature>
<dbReference type="InterPro" id="IPR008251">
    <property type="entry name" value="Chromo_shadow_dom"/>
</dbReference>
<evidence type="ECO:0000259" key="13">
    <source>
        <dbReference type="PROSITE" id="PS50013"/>
    </source>
</evidence>
<dbReference type="OrthoDB" id="7458135at2759"/>
<keyword evidence="3" id="KW-1017">Isopeptide bond</keyword>
<keyword evidence="8" id="KW-0238">DNA-binding</keyword>
<dbReference type="GO" id="GO:0005634">
    <property type="term" value="C:nucleus"/>
    <property type="evidence" value="ECO:0007669"/>
    <property type="project" value="UniProtKB-SubCell"/>
</dbReference>
<feature type="compositionally biased region" description="Low complexity" evidence="12">
    <location>
        <begin position="112"/>
        <end position="123"/>
    </location>
</feature>
<reference evidence="14 15" key="1">
    <citation type="submission" date="2021-06" db="EMBL/GenBank/DDBJ databases">
        <title>Chromosome-level genome assembly of the red-tail catfish (Hemibagrus wyckioides).</title>
        <authorList>
            <person name="Shao F."/>
        </authorList>
    </citation>
    <scope>NUCLEOTIDE SEQUENCE [LARGE SCALE GENOMIC DNA]</scope>
    <source>
        <strain evidence="14">EC202008001</strain>
        <tissue evidence="14">Blood</tissue>
    </source>
</reference>
<evidence type="ECO:0000256" key="3">
    <source>
        <dbReference type="ARBA" id="ARBA00022499"/>
    </source>
</evidence>
<evidence type="ECO:0000256" key="4">
    <source>
        <dbReference type="ARBA" id="ARBA00022553"/>
    </source>
</evidence>
<dbReference type="AlphaFoldDB" id="A0A9D3SAK3"/>
<keyword evidence="4" id="KW-0597">Phosphoprotein</keyword>
<feature type="domain" description="Chromo" evidence="13">
    <location>
        <begin position="601"/>
        <end position="659"/>
    </location>
</feature>
<keyword evidence="6" id="KW-0832">Ubl conjugation</keyword>
<dbReference type="GO" id="GO:0000981">
    <property type="term" value="F:DNA-binding transcription factor activity, RNA polymerase II-specific"/>
    <property type="evidence" value="ECO:0007669"/>
    <property type="project" value="TreeGrafter"/>
</dbReference>
<evidence type="ECO:0000256" key="1">
    <source>
        <dbReference type="ARBA" id="ARBA00004123"/>
    </source>
</evidence>
<evidence type="ECO:0000256" key="11">
    <source>
        <dbReference type="ARBA" id="ARBA00023242"/>
    </source>
</evidence>
<dbReference type="Pfam" id="PF00385">
    <property type="entry name" value="Chromo"/>
    <property type="match status" value="1"/>
</dbReference>
<evidence type="ECO:0000313" key="15">
    <source>
        <dbReference type="Proteomes" id="UP000824219"/>
    </source>
</evidence>
<feature type="compositionally biased region" description="Basic and acidic residues" evidence="12">
    <location>
        <begin position="682"/>
        <end position="694"/>
    </location>
</feature>
<dbReference type="CDD" id="cd18654">
    <property type="entry name" value="CSD_HP1beta_Cbx1"/>
    <property type="match status" value="1"/>
</dbReference>
<dbReference type="PRINTS" id="PR00504">
    <property type="entry name" value="CHROMODOMAIN"/>
</dbReference>
<dbReference type="GO" id="GO:0000978">
    <property type="term" value="F:RNA polymerase II cis-regulatory region sequence-specific DNA binding"/>
    <property type="evidence" value="ECO:0007669"/>
    <property type="project" value="InterPro"/>
</dbReference>
<dbReference type="InterPro" id="IPR016197">
    <property type="entry name" value="Chromo-like_dom_sf"/>
</dbReference>
<feature type="region of interest" description="Disordered" evidence="12">
    <location>
        <begin position="112"/>
        <end position="139"/>
    </location>
</feature>
<dbReference type="InterPro" id="IPR017984">
    <property type="entry name" value="Chromo_dom_subgr"/>
</dbReference>
<protein>
    <recommendedName>
        <fullName evidence="13">Chromo domain-containing protein</fullName>
    </recommendedName>
</protein>
<feature type="compositionally biased region" description="Basic and acidic residues" evidence="12">
    <location>
        <begin position="655"/>
        <end position="667"/>
    </location>
</feature>